<dbReference type="EMBL" id="QXXA01000001">
    <property type="protein sequence ID" value="NBI05459.1"/>
    <property type="molecule type" value="Genomic_DNA"/>
</dbReference>
<dbReference type="AlphaFoldDB" id="A0A845QUI2"/>
<proteinExistence type="predicted"/>
<evidence type="ECO:0000313" key="2">
    <source>
        <dbReference type="Proteomes" id="UP000467132"/>
    </source>
</evidence>
<sequence>MSKDIIEKIINSASTMDALKNNKNVIRNYQLQLMLSTIKSLIPSEDKKGIRIYYPRFIKEMELLKYYIYNTDKNKTNNYYKYKDSNFTARIIPIVITNSDFDIAREEIIKNILFFTGNIKSLLSGILLGKLLDRLINGEYKKEEILKNLKNEIINFSQTEFLKKYKEYYRIDLEEYEGNYTINFEKERINLINTLNDISYNDDIIKKSILIIENHCEVDSTKINDIFLLSVLGVYSEEINKIEYNDKKFMTKISDYLVKLRKGRIDPSSLNINMNNIPNLFDSNQGDIIDHPLLNRSKIIKKYYENDTVTIEVMTKSGLYIFQK</sequence>
<accession>A0A845QUI2</accession>
<comment type="caution">
    <text evidence="1">The sequence shown here is derived from an EMBL/GenBank/DDBJ whole genome shotgun (WGS) entry which is preliminary data.</text>
</comment>
<organism evidence="1 2">
    <name type="scientific">Senegalia massiliensis</name>
    <dbReference type="NCBI Taxonomy" id="1720316"/>
    <lineage>
        <taxon>Bacteria</taxon>
        <taxon>Bacillati</taxon>
        <taxon>Bacillota</taxon>
        <taxon>Clostridia</taxon>
        <taxon>Eubacteriales</taxon>
        <taxon>Clostridiaceae</taxon>
        <taxon>Senegalia</taxon>
    </lineage>
</organism>
<name>A0A845QUI2_9CLOT</name>
<gene>
    <name evidence="1" type="ORF">D3Z33_01145</name>
</gene>
<dbReference type="Proteomes" id="UP000467132">
    <property type="component" value="Unassembled WGS sequence"/>
</dbReference>
<dbReference type="OrthoDB" id="1950456at2"/>
<keyword evidence="2" id="KW-1185">Reference proteome</keyword>
<dbReference type="RefSeq" id="WP_160195963.1">
    <property type="nucleotide sequence ID" value="NZ_QXXA01000001.1"/>
</dbReference>
<reference evidence="1 2" key="1">
    <citation type="submission" date="2018-08" db="EMBL/GenBank/DDBJ databases">
        <title>Murine metabolic-syndrome-specific gut microbial biobank.</title>
        <authorList>
            <person name="Liu C."/>
        </authorList>
    </citation>
    <scope>NUCLEOTIDE SEQUENCE [LARGE SCALE GENOMIC DNA]</scope>
    <source>
        <strain evidence="1 2">583</strain>
    </source>
</reference>
<evidence type="ECO:0000313" key="1">
    <source>
        <dbReference type="EMBL" id="NBI05459.1"/>
    </source>
</evidence>
<protein>
    <submittedName>
        <fullName evidence="1">Uncharacterized protein</fullName>
    </submittedName>
</protein>